<evidence type="ECO:0000313" key="8">
    <source>
        <dbReference type="Proteomes" id="UP001283341"/>
    </source>
</evidence>
<evidence type="ECO:0000313" key="7">
    <source>
        <dbReference type="EMBL" id="KAK3312972.1"/>
    </source>
</evidence>
<feature type="transmembrane region" description="Helical" evidence="6">
    <location>
        <begin position="93"/>
        <end position="118"/>
    </location>
</feature>
<comment type="subcellular location">
    <subcellularLocation>
        <location evidence="1">Membrane</location>
        <topology evidence="1">Multi-pass membrane protein</topology>
    </subcellularLocation>
</comment>
<dbReference type="Pfam" id="PF04479">
    <property type="entry name" value="RTA1"/>
    <property type="match status" value="1"/>
</dbReference>
<keyword evidence="8" id="KW-1185">Reference proteome</keyword>
<evidence type="ECO:0000256" key="5">
    <source>
        <dbReference type="SAM" id="MobiDB-lite"/>
    </source>
</evidence>
<feature type="transmembrane region" description="Helical" evidence="6">
    <location>
        <begin position="36"/>
        <end position="55"/>
    </location>
</feature>
<dbReference type="GO" id="GO:0005886">
    <property type="term" value="C:plasma membrane"/>
    <property type="evidence" value="ECO:0007669"/>
    <property type="project" value="TreeGrafter"/>
</dbReference>
<dbReference type="PANTHER" id="PTHR31465">
    <property type="entry name" value="PROTEIN RTA1-RELATED"/>
    <property type="match status" value="1"/>
</dbReference>
<organism evidence="7 8">
    <name type="scientific">Apodospora peruviana</name>
    <dbReference type="NCBI Taxonomy" id="516989"/>
    <lineage>
        <taxon>Eukaryota</taxon>
        <taxon>Fungi</taxon>
        <taxon>Dikarya</taxon>
        <taxon>Ascomycota</taxon>
        <taxon>Pezizomycotina</taxon>
        <taxon>Sordariomycetes</taxon>
        <taxon>Sordariomycetidae</taxon>
        <taxon>Sordariales</taxon>
        <taxon>Lasiosphaeriaceae</taxon>
        <taxon>Apodospora</taxon>
    </lineage>
</organism>
<sequence>MANTLPNGLIPFGGDANCTLALCPLESSVLQYQPSIAGNGVVIGLFALSALVHIVQGWKWKTWDFAICIVIGCLDEIVGYIGRIMLHNDPFSFGAFLMQTRIVCITTGPVFFCSAIYVQLSRTIVHLDRSLSRFTPKLLVWTFIPVDILSLVLQATGGALSSVLDNPDIGVWTSMAGLILQVVTLLIFVSLFVDYVVRYIRQASLEPRLKIFLGFLFGSIILILVRCAYRIAELREGYDGELIHEEVSFMILESLMVLLAVFCLHVGHPGIAFGVKVKGSKDEKEMGSGGDIEDSREIPMNSWNAASA</sequence>
<evidence type="ECO:0000256" key="1">
    <source>
        <dbReference type="ARBA" id="ARBA00004141"/>
    </source>
</evidence>
<keyword evidence="2 6" id="KW-0812">Transmembrane</keyword>
<name>A0AAE0HUR9_9PEZI</name>
<dbReference type="AlphaFoldDB" id="A0AAE0HUR9"/>
<dbReference type="PANTHER" id="PTHR31465:SF9">
    <property type="entry name" value="SPHINGOID LONG-CHAIN BASE TRANSPORTER RSB1"/>
    <property type="match status" value="1"/>
</dbReference>
<feature type="transmembrane region" description="Helical" evidence="6">
    <location>
        <begin position="62"/>
        <end position="81"/>
    </location>
</feature>
<keyword evidence="4 6" id="KW-0472">Membrane</keyword>
<evidence type="ECO:0000256" key="6">
    <source>
        <dbReference type="SAM" id="Phobius"/>
    </source>
</evidence>
<evidence type="ECO:0000256" key="2">
    <source>
        <dbReference type="ARBA" id="ARBA00022692"/>
    </source>
</evidence>
<feature type="transmembrane region" description="Helical" evidence="6">
    <location>
        <begin position="138"/>
        <end position="157"/>
    </location>
</feature>
<evidence type="ECO:0000256" key="3">
    <source>
        <dbReference type="ARBA" id="ARBA00022989"/>
    </source>
</evidence>
<evidence type="ECO:0000256" key="4">
    <source>
        <dbReference type="ARBA" id="ARBA00023136"/>
    </source>
</evidence>
<protein>
    <submittedName>
        <fullName evidence="7">Parasitic phase-specific protein PSP-1</fullName>
    </submittedName>
</protein>
<feature type="transmembrane region" description="Helical" evidence="6">
    <location>
        <begin position="209"/>
        <end position="231"/>
    </location>
</feature>
<dbReference type="GO" id="GO:0000324">
    <property type="term" value="C:fungal-type vacuole"/>
    <property type="evidence" value="ECO:0007669"/>
    <property type="project" value="TreeGrafter"/>
</dbReference>
<comment type="caution">
    <text evidence="7">The sequence shown here is derived from an EMBL/GenBank/DDBJ whole genome shotgun (WGS) entry which is preliminary data.</text>
</comment>
<keyword evidence="3 6" id="KW-1133">Transmembrane helix</keyword>
<dbReference type="EMBL" id="JAUEDM010000008">
    <property type="protein sequence ID" value="KAK3312972.1"/>
    <property type="molecule type" value="Genomic_DNA"/>
</dbReference>
<reference evidence="7" key="2">
    <citation type="submission" date="2023-06" db="EMBL/GenBank/DDBJ databases">
        <authorList>
            <consortium name="Lawrence Berkeley National Laboratory"/>
            <person name="Haridas S."/>
            <person name="Hensen N."/>
            <person name="Bonometti L."/>
            <person name="Westerberg I."/>
            <person name="Brannstrom I.O."/>
            <person name="Guillou S."/>
            <person name="Cros-Aarteil S."/>
            <person name="Calhoun S."/>
            <person name="Kuo A."/>
            <person name="Mondo S."/>
            <person name="Pangilinan J."/>
            <person name="Riley R."/>
            <person name="Labutti K."/>
            <person name="Andreopoulos B."/>
            <person name="Lipzen A."/>
            <person name="Chen C."/>
            <person name="Yanf M."/>
            <person name="Daum C."/>
            <person name="Ng V."/>
            <person name="Clum A."/>
            <person name="Steindorff A."/>
            <person name="Ohm R."/>
            <person name="Martin F."/>
            <person name="Silar P."/>
            <person name="Natvig D."/>
            <person name="Lalanne C."/>
            <person name="Gautier V."/>
            <person name="Ament-Velasquez S.L."/>
            <person name="Kruys A."/>
            <person name="Hutchinson M.I."/>
            <person name="Powell A.J."/>
            <person name="Barry K."/>
            <person name="Miller A.N."/>
            <person name="Grigoriev I.V."/>
            <person name="Debuchy R."/>
            <person name="Gladieux P."/>
            <person name="Thoren M.H."/>
            <person name="Johannesson H."/>
        </authorList>
    </citation>
    <scope>NUCLEOTIDE SEQUENCE</scope>
    <source>
        <strain evidence="7">CBS 118394</strain>
    </source>
</reference>
<feature type="region of interest" description="Disordered" evidence="5">
    <location>
        <begin position="281"/>
        <end position="308"/>
    </location>
</feature>
<feature type="transmembrane region" description="Helical" evidence="6">
    <location>
        <begin position="251"/>
        <end position="275"/>
    </location>
</feature>
<accession>A0AAE0HUR9</accession>
<proteinExistence type="predicted"/>
<reference evidence="7" key="1">
    <citation type="journal article" date="2023" name="Mol. Phylogenet. Evol.">
        <title>Genome-scale phylogeny and comparative genomics of the fungal order Sordariales.</title>
        <authorList>
            <person name="Hensen N."/>
            <person name="Bonometti L."/>
            <person name="Westerberg I."/>
            <person name="Brannstrom I.O."/>
            <person name="Guillou S."/>
            <person name="Cros-Aarteil S."/>
            <person name="Calhoun S."/>
            <person name="Haridas S."/>
            <person name="Kuo A."/>
            <person name="Mondo S."/>
            <person name="Pangilinan J."/>
            <person name="Riley R."/>
            <person name="LaButti K."/>
            <person name="Andreopoulos B."/>
            <person name="Lipzen A."/>
            <person name="Chen C."/>
            <person name="Yan M."/>
            <person name="Daum C."/>
            <person name="Ng V."/>
            <person name="Clum A."/>
            <person name="Steindorff A."/>
            <person name="Ohm R.A."/>
            <person name="Martin F."/>
            <person name="Silar P."/>
            <person name="Natvig D.O."/>
            <person name="Lalanne C."/>
            <person name="Gautier V."/>
            <person name="Ament-Velasquez S.L."/>
            <person name="Kruys A."/>
            <person name="Hutchinson M.I."/>
            <person name="Powell A.J."/>
            <person name="Barry K."/>
            <person name="Miller A.N."/>
            <person name="Grigoriev I.V."/>
            <person name="Debuchy R."/>
            <person name="Gladieux P."/>
            <person name="Hiltunen Thoren M."/>
            <person name="Johannesson H."/>
        </authorList>
    </citation>
    <scope>NUCLEOTIDE SEQUENCE</scope>
    <source>
        <strain evidence="7">CBS 118394</strain>
    </source>
</reference>
<feature type="transmembrane region" description="Helical" evidence="6">
    <location>
        <begin position="169"/>
        <end position="197"/>
    </location>
</feature>
<gene>
    <name evidence="7" type="ORF">B0H66DRAFT_578190</name>
</gene>
<dbReference type="Proteomes" id="UP001283341">
    <property type="component" value="Unassembled WGS sequence"/>
</dbReference>
<dbReference type="InterPro" id="IPR007568">
    <property type="entry name" value="RTA1"/>
</dbReference>